<name>A0A221S2X6_9VIRU</name>
<dbReference type="CDD" id="cd00320">
    <property type="entry name" value="cpn10"/>
    <property type="match status" value="1"/>
</dbReference>
<dbReference type="InterPro" id="IPR037124">
    <property type="entry name" value="Chaperonin_GroES_sf"/>
</dbReference>
<dbReference type="Pfam" id="PF00166">
    <property type="entry name" value="Cpn10"/>
    <property type="match status" value="1"/>
</dbReference>
<sequence length="140" mass="15533">MIQAGMAKAIKNDQWITNGEVPDLTGDELPSIPGYFLLIRPVSVKQETKGGIILPDSTQEDMAYLTTVGKVLTVGDLAYQDKEKFANGPWCKAGDYVCYGKHAGTKFHYKGHKLMLLFDDQVMMTVNDPTELDPTYNLSN</sequence>
<evidence type="ECO:0000313" key="2">
    <source>
        <dbReference type="EMBL" id="ASN63246.1"/>
    </source>
</evidence>
<gene>
    <name evidence="2" type="primary">groES</name>
</gene>
<protein>
    <submittedName>
        <fullName evidence="2">Co-chaperonin GroES</fullName>
    </submittedName>
</protein>
<dbReference type="EMBL" id="KU970652">
    <property type="protein sequence ID" value="ASN63246.1"/>
    <property type="molecule type" value="Genomic_DNA"/>
</dbReference>
<dbReference type="InterPro" id="IPR011032">
    <property type="entry name" value="GroES-like_sf"/>
</dbReference>
<reference evidence="2" key="1">
    <citation type="submission" date="2016-03" db="EMBL/GenBank/DDBJ databases">
        <title>Novel chaperonins are prevalent in the virioplankton and link to viral biology and ecology.</title>
        <authorList>
            <person name="Marine R.L."/>
            <person name="Nasko D.J."/>
            <person name="Polson S.W."/>
            <person name="Wommack K.E."/>
        </authorList>
    </citation>
    <scope>NUCLEOTIDE SEQUENCE</scope>
</reference>
<dbReference type="Gene3D" id="2.30.33.40">
    <property type="entry name" value="GroES chaperonin"/>
    <property type="match status" value="1"/>
</dbReference>
<keyword evidence="1" id="KW-0143">Chaperone</keyword>
<accession>A0A221S2X6</accession>
<organism evidence="2">
    <name type="scientific">uncultured virus</name>
    <dbReference type="NCBI Taxonomy" id="340016"/>
    <lineage>
        <taxon>Viruses</taxon>
        <taxon>environmental samples</taxon>
    </lineage>
</organism>
<dbReference type="GO" id="GO:0044183">
    <property type="term" value="F:protein folding chaperone"/>
    <property type="evidence" value="ECO:0007669"/>
    <property type="project" value="InterPro"/>
</dbReference>
<evidence type="ECO:0000256" key="1">
    <source>
        <dbReference type="ARBA" id="ARBA00023186"/>
    </source>
</evidence>
<proteinExistence type="predicted"/>
<dbReference type="SMART" id="SM00883">
    <property type="entry name" value="Cpn10"/>
    <property type="match status" value="1"/>
</dbReference>
<dbReference type="GO" id="GO:0005524">
    <property type="term" value="F:ATP binding"/>
    <property type="evidence" value="ECO:0007669"/>
    <property type="project" value="InterPro"/>
</dbReference>
<dbReference type="InterPro" id="IPR020818">
    <property type="entry name" value="Chaperonin_GroES"/>
</dbReference>
<dbReference type="SUPFAM" id="SSF50129">
    <property type="entry name" value="GroES-like"/>
    <property type="match status" value="1"/>
</dbReference>